<dbReference type="PANTHER" id="PTHR44858:SF1">
    <property type="entry name" value="UDP-N-ACETYLGLUCOSAMINE--PEPTIDE N-ACETYLGLUCOSAMINYLTRANSFERASE SPINDLY-RELATED"/>
    <property type="match status" value="1"/>
</dbReference>
<evidence type="ECO:0000313" key="5">
    <source>
        <dbReference type="EMBL" id="AZQ56008.1"/>
    </source>
</evidence>
<organism evidence="5 6">
    <name type="scientific">Burkholderia cenocepacia</name>
    <dbReference type="NCBI Taxonomy" id="95486"/>
    <lineage>
        <taxon>Bacteria</taxon>
        <taxon>Pseudomonadati</taxon>
        <taxon>Pseudomonadota</taxon>
        <taxon>Betaproteobacteria</taxon>
        <taxon>Burkholderiales</taxon>
        <taxon>Burkholderiaceae</taxon>
        <taxon>Burkholderia</taxon>
        <taxon>Burkholderia cepacia complex</taxon>
    </lineage>
</organism>
<proteinExistence type="predicted"/>
<evidence type="ECO:0000256" key="2">
    <source>
        <dbReference type="ARBA" id="ARBA00022803"/>
    </source>
</evidence>
<feature type="repeat" description="TPR" evidence="3">
    <location>
        <begin position="366"/>
        <end position="399"/>
    </location>
</feature>
<dbReference type="EMBL" id="CP034547">
    <property type="protein sequence ID" value="AZQ56008.1"/>
    <property type="molecule type" value="Genomic_DNA"/>
</dbReference>
<dbReference type="Pfam" id="PF13424">
    <property type="entry name" value="TPR_12"/>
    <property type="match status" value="1"/>
</dbReference>
<dbReference type="Gene3D" id="3.40.50.2000">
    <property type="entry name" value="Glycogen Phosphorylase B"/>
    <property type="match status" value="1"/>
</dbReference>
<dbReference type="SUPFAM" id="SSF48452">
    <property type="entry name" value="TPR-like"/>
    <property type="match status" value="2"/>
</dbReference>
<dbReference type="InterPro" id="IPR050498">
    <property type="entry name" value="Ycf3"/>
</dbReference>
<dbReference type="SMART" id="SM00028">
    <property type="entry name" value="TPR"/>
    <property type="match status" value="12"/>
</dbReference>
<dbReference type="InterPro" id="IPR019734">
    <property type="entry name" value="TPR_rpt"/>
</dbReference>
<dbReference type="PROSITE" id="PS50005">
    <property type="entry name" value="TPR"/>
    <property type="match status" value="8"/>
</dbReference>
<dbReference type="GO" id="GO:0016757">
    <property type="term" value="F:glycosyltransferase activity"/>
    <property type="evidence" value="ECO:0007669"/>
    <property type="project" value="InterPro"/>
</dbReference>
<dbReference type="Pfam" id="PF13432">
    <property type="entry name" value="TPR_16"/>
    <property type="match status" value="2"/>
</dbReference>
<dbReference type="Pfam" id="PF14559">
    <property type="entry name" value="TPR_19"/>
    <property type="match status" value="2"/>
</dbReference>
<evidence type="ECO:0000313" key="6">
    <source>
        <dbReference type="Proteomes" id="UP000277191"/>
    </source>
</evidence>
<reference evidence="5 6" key="1">
    <citation type="submission" date="2018-12" db="EMBL/GenBank/DDBJ databases">
        <title>Cadmium resistance mechanism in endophytic bacteria Burkholderia cenocepacia YG-3.</title>
        <authorList>
            <person name="Zhang X."/>
            <person name="Wang X."/>
            <person name="Zhu Y."/>
        </authorList>
    </citation>
    <scope>NUCLEOTIDE SEQUENCE [LARGE SCALE GENOMIC DNA]</scope>
    <source>
        <strain evidence="5 6">YG-3</strain>
    </source>
</reference>
<dbReference type="Pfam" id="PF13181">
    <property type="entry name" value="TPR_8"/>
    <property type="match status" value="1"/>
</dbReference>
<keyword evidence="2 3" id="KW-0802">TPR repeat</keyword>
<dbReference type="AlphaFoldDB" id="A0A3Q9FDV3"/>
<keyword evidence="1" id="KW-0677">Repeat</keyword>
<dbReference type="RefSeq" id="WP_126369174.1">
    <property type="nucleotide sequence ID" value="NZ_CP034547.1"/>
</dbReference>
<dbReference type="GO" id="GO:0046813">
    <property type="term" value="P:receptor-mediated virion attachment to host cell"/>
    <property type="evidence" value="ECO:0007669"/>
    <property type="project" value="TreeGrafter"/>
</dbReference>
<dbReference type="InterPro" id="IPR011990">
    <property type="entry name" value="TPR-like_helical_dom_sf"/>
</dbReference>
<dbReference type="SUPFAM" id="SSF53756">
    <property type="entry name" value="UDP-Glycosyltransferase/glycogen phosphorylase"/>
    <property type="match status" value="1"/>
</dbReference>
<accession>A0A3Q9FDV3</accession>
<feature type="repeat" description="TPR" evidence="3">
    <location>
        <begin position="196"/>
        <end position="229"/>
    </location>
</feature>
<feature type="repeat" description="TPR" evidence="3">
    <location>
        <begin position="400"/>
        <end position="433"/>
    </location>
</feature>
<feature type="repeat" description="TPR" evidence="3">
    <location>
        <begin position="332"/>
        <end position="365"/>
    </location>
</feature>
<gene>
    <name evidence="5" type="ORF">D5R55_35015</name>
</gene>
<evidence type="ECO:0000256" key="1">
    <source>
        <dbReference type="ARBA" id="ARBA00022737"/>
    </source>
</evidence>
<feature type="repeat" description="TPR" evidence="3">
    <location>
        <begin position="230"/>
        <end position="263"/>
    </location>
</feature>
<feature type="repeat" description="TPR" evidence="3">
    <location>
        <begin position="128"/>
        <end position="161"/>
    </location>
</feature>
<dbReference type="Pfam" id="PF01075">
    <property type="entry name" value="Glyco_transf_9"/>
    <property type="match status" value="1"/>
</dbReference>
<evidence type="ECO:0000256" key="3">
    <source>
        <dbReference type="PROSITE-ProRule" id="PRU00339"/>
    </source>
</evidence>
<dbReference type="Gene3D" id="1.25.40.10">
    <property type="entry name" value="Tetratricopeptide repeat domain"/>
    <property type="match status" value="4"/>
</dbReference>
<feature type="compositionally biased region" description="Polar residues" evidence="4">
    <location>
        <begin position="1"/>
        <end position="11"/>
    </location>
</feature>
<sequence length="747" mass="82537">MTPNGEGTTLASAPVAPERRPPDTAQLERLLVRARKAHHEGALQHAENAYAELLALDPEHPEALHLLGAVRFQQGRLDDAEPLMRRSVERQPVPLALANYAAVLAGLGREHDALARLDEALAINPVHRRVLFQRAGLLAQLARYDEARAVYDRLLELTPGFADGHVKRSDMLRALGRFDDALADCDRAIALVGRTFDALRGRGLALRELGRYRDAADSYGQALALQPGSADVLFLRGVAYLDLHDPEHALADFNAAIAASPTFVDAIFNSSIALEQLGRHDEALTRCDRAIAIDPRHARALANRGNAASHLGRHADAVDSYARALDVEPHGTGVLCNYASALMQVGRHDDAHDMCERALALDPNYAPASFTRGRVRLETHRYDDALDDFARVIAATPRDKLAHFHRGNALRALRRHDDALRAYADAIDIDPDFAHAHCMRAFLCLSTGDFEAGWAEYEWRWRDSQLDGSRRDFAQPRWTHGMPLDGQTILLYPEQGLGDTLQFCRYVPLVKALGARVVLEAPVELKTLFATLDGVDVLVARGDPLPPFDLHCPLLSLPLEFRTDLSSIPAGAPYLRADPERVAHWRARLGAADRPRIGLVWAGNPLHVNDRNRSITLAELLPMLDDRYEWISLQKVIRDEDRATLDASAIRFVGDELTDFAETAALVDAMDAVISVDTSVAHLAGALGRPLALMLPHTPDFRWLLDRDDSPWYPGARLFRQPEGAQWAPVVERIRDALPALVAGVSR</sequence>
<dbReference type="GO" id="GO:0009279">
    <property type="term" value="C:cell outer membrane"/>
    <property type="evidence" value="ECO:0007669"/>
    <property type="project" value="TreeGrafter"/>
</dbReference>
<evidence type="ECO:0000256" key="4">
    <source>
        <dbReference type="SAM" id="MobiDB-lite"/>
    </source>
</evidence>
<name>A0A3Q9FDV3_9BURK</name>
<protein>
    <submittedName>
        <fullName evidence="5">Tetratricopeptide repeat protein</fullName>
    </submittedName>
</protein>
<dbReference type="Proteomes" id="UP000277191">
    <property type="component" value="Chromosome 3"/>
</dbReference>
<feature type="repeat" description="TPR" evidence="3">
    <location>
        <begin position="298"/>
        <end position="331"/>
    </location>
</feature>
<feature type="repeat" description="TPR" evidence="3">
    <location>
        <begin position="264"/>
        <end position="297"/>
    </location>
</feature>
<dbReference type="PANTHER" id="PTHR44858">
    <property type="entry name" value="TETRATRICOPEPTIDE REPEAT PROTEIN 6"/>
    <property type="match status" value="1"/>
</dbReference>
<feature type="region of interest" description="Disordered" evidence="4">
    <location>
        <begin position="1"/>
        <end position="23"/>
    </location>
</feature>
<dbReference type="InterPro" id="IPR002201">
    <property type="entry name" value="Glyco_trans_9"/>
</dbReference>